<keyword evidence="2" id="KW-1185">Reference proteome</keyword>
<sequence length="176" mass="19274">MIVPIQAILLRTGYPSTYQQKAVRVLAKSSVMDLGANLTHTYRHAFEASVEIEIGAFAISGLYMKLAGTNLVGVGSCTGRACGSSVGSLYYNDEIDLKNARYKLYCIIDNNGSLRIDFVEITGNNAKHDMPPWKAEFPNHPDYEVPTLVYVGSAVAMRDNEGNAFVGVIVFEQLEC</sequence>
<dbReference type="Proteomes" id="UP000191024">
    <property type="component" value="Chromosome E"/>
</dbReference>
<dbReference type="OrthoDB" id="4031013at2759"/>
<organism evidence="1 2">
    <name type="scientific">Lachancea mirantina</name>
    <dbReference type="NCBI Taxonomy" id="1230905"/>
    <lineage>
        <taxon>Eukaryota</taxon>
        <taxon>Fungi</taxon>
        <taxon>Dikarya</taxon>
        <taxon>Ascomycota</taxon>
        <taxon>Saccharomycotina</taxon>
        <taxon>Saccharomycetes</taxon>
        <taxon>Saccharomycetales</taxon>
        <taxon>Saccharomycetaceae</taxon>
        <taxon>Lachancea</taxon>
    </lineage>
</organism>
<dbReference type="AlphaFoldDB" id="A0A1G4JPX8"/>
<reference evidence="1 2" key="1">
    <citation type="submission" date="2016-03" db="EMBL/GenBank/DDBJ databases">
        <authorList>
            <person name="Devillers H."/>
        </authorList>
    </citation>
    <scope>NUCLEOTIDE SEQUENCE [LARGE SCALE GENOMIC DNA]</scope>
    <source>
        <strain evidence="1">CBS 11717</strain>
    </source>
</reference>
<name>A0A1G4JPX8_9SACH</name>
<evidence type="ECO:0000313" key="1">
    <source>
        <dbReference type="EMBL" id="SCU92799.1"/>
    </source>
</evidence>
<evidence type="ECO:0000313" key="2">
    <source>
        <dbReference type="Proteomes" id="UP000191024"/>
    </source>
</evidence>
<protein>
    <submittedName>
        <fullName evidence="1">LAMI_0E12090g1_1</fullName>
    </submittedName>
</protein>
<gene>
    <name evidence="1" type="ORF">LAMI_0E12090G</name>
</gene>
<accession>A0A1G4JPX8</accession>
<proteinExistence type="predicted"/>
<dbReference type="EMBL" id="LT598465">
    <property type="protein sequence ID" value="SCU92799.1"/>
    <property type="molecule type" value="Genomic_DNA"/>
</dbReference>